<accession>A0AAV2GRR9</accession>
<reference evidence="2 3" key="1">
    <citation type="submission" date="2024-04" db="EMBL/GenBank/DDBJ databases">
        <authorList>
            <person name="Fracassetti M."/>
        </authorList>
    </citation>
    <scope>NUCLEOTIDE SEQUENCE [LARGE SCALE GENOMIC DNA]</scope>
</reference>
<proteinExistence type="predicted"/>
<feature type="transmembrane region" description="Helical" evidence="1">
    <location>
        <begin position="82"/>
        <end position="102"/>
    </location>
</feature>
<keyword evidence="1" id="KW-0472">Membrane</keyword>
<evidence type="ECO:0000313" key="2">
    <source>
        <dbReference type="EMBL" id="CAL1413496.1"/>
    </source>
</evidence>
<organism evidence="2 3">
    <name type="scientific">Linum trigynum</name>
    <dbReference type="NCBI Taxonomy" id="586398"/>
    <lineage>
        <taxon>Eukaryota</taxon>
        <taxon>Viridiplantae</taxon>
        <taxon>Streptophyta</taxon>
        <taxon>Embryophyta</taxon>
        <taxon>Tracheophyta</taxon>
        <taxon>Spermatophyta</taxon>
        <taxon>Magnoliopsida</taxon>
        <taxon>eudicotyledons</taxon>
        <taxon>Gunneridae</taxon>
        <taxon>Pentapetalae</taxon>
        <taxon>rosids</taxon>
        <taxon>fabids</taxon>
        <taxon>Malpighiales</taxon>
        <taxon>Linaceae</taxon>
        <taxon>Linum</taxon>
    </lineage>
</organism>
<evidence type="ECO:0000256" key="1">
    <source>
        <dbReference type="SAM" id="Phobius"/>
    </source>
</evidence>
<protein>
    <submittedName>
        <fullName evidence="2">Uncharacterized protein</fullName>
    </submittedName>
</protein>
<keyword evidence="3" id="KW-1185">Reference proteome</keyword>
<sequence>MRGIYVCFMGFGSGNCGWLRARLRNGKVSLVAGCRRIFKEDAEKDSDWRRMISARFFGRNVDDGGDELGLSVQLMGSRRKPLAFFLFAPTNLQILLAAASYLGHRGF</sequence>
<dbReference type="AlphaFoldDB" id="A0AAV2GRR9"/>
<name>A0AAV2GRR9_9ROSI</name>
<dbReference type="EMBL" id="OZ034822">
    <property type="protein sequence ID" value="CAL1413496.1"/>
    <property type="molecule type" value="Genomic_DNA"/>
</dbReference>
<gene>
    <name evidence="2" type="ORF">LTRI10_LOCUS52723</name>
</gene>
<dbReference type="Proteomes" id="UP001497516">
    <property type="component" value="Chromosome 9"/>
</dbReference>
<keyword evidence="1" id="KW-1133">Transmembrane helix</keyword>
<keyword evidence="1" id="KW-0812">Transmembrane</keyword>
<evidence type="ECO:0000313" key="3">
    <source>
        <dbReference type="Proteomes" id="UP001497516"/>
    </source>
</evidence>